<protein>
    <submittedName>
        <fullName evidence="3">Uncharacterized protein</fullName>
    </submittedName>
</protein>
<dbReference type="AlphaFoldDB" id="A0A1I8BNE9"/>
<evidence type="ECO:0000313" key="3">
    <source>
        <dbReference type="WBParaSite" id="MhA1_Contig363.frz3.gene18"/>
    </source>
</evidence>
<feature type="chain" id="PRO_5012068497" evidence="1">
    <location>
        <begin position="16"/>
        <end position="183"/>
    </location>
</feature>
<dbReference type="WBParaSite" id="MhA1_Contig363.frz3.gene18">
    <property type="protein sequence ID" value="MhA1_Contig363.frz3.gene18"/>
    <property type="gene ID" value="MhA1_Contig363.frz3.gene18"/>
</dbReference>
<organism evidence="2 3">
    <name type="scientific">Meloidogyne hapla</name>
    <name type="common">Root-knot nematode worm</name>
    <dbReference type="NCBI Taxonomy" id="6305"/>
    <lineage>
        <taxon>Eukaryota</taxon>
        <taxon>Metazoa</taxon>
        <taxon>Ecdysozoa</taxon>
        <taxon>Nematoda</taxon>
        <taxon>Chromadorea</taxon>
        <taxon>Rhabditida</taxon>
        <taxon>Tylenchina</taxon>
        <taxon>Tylenchomorpha</taxon>
        <taxon>Tylenchoidea</taxon>
        <taxon>Meloidogynidae</taxon>
        <taxon>Meloidogyninae</taxon>
        <taxon>Meloidogyne</taxon>
    </lineage>
</organism>
<accession>A0A1I8BNE9</accession>
<dbReference type="Proteomes" id="UP000095281">
    <property type="component" value="Unplaced"/>
</dbReference>
<evidence type="ECO:0000313" key="2">
    <source>
        <dbReference type="Proteomes" id="UP000095281"/>
    </source>
</evidence>
<keyword evidence="1" id="KW-0732">Signal</keyword>
<reference evidence="3" key="1">
    <citation type="submission" date="2016-11" db="UniProtKB">
        <authorList>
            <consortium name="WormBaseParasite"/>
        </authorList>
    </citation>
    <scope>IDENTIFICATION</scope>
</reference>
<evidence type="ECO:0000256" key="1">
    <source>
        <dbReference type="SAM" id="SignalP"/>
    </source>
</evidence>
<proteinExistence type="predicted"/>
<sequence>MNLLNCLFSFPLILAFQYFVEDSLAVREGYGGGQHYEGGYGGEDSLTSVNEITEVGGHYREGYGGEASTSTRNDYCPCGDYLMNQLINPPLVVETIGSMEFHFQLHKDINPNESIQVSNTILNENVVSVLAEVVHAFWTRSGICVDLKIYKLNDENTKFYNYEKDVLNLLKFKFVQVINIHTL</sequence>
<keyword evidence="2" id="KW-1185">Reference proteome</keyword>
<name>A0A1I8BNE9_MELHA</name>
<feature type="signal peptide" evidence="1">
    <location>
        <begin position="1"/>
        <end position="15"/>
    </location>
</feature>